<evidence type="ECO:0000256" key="1">
    <source>
        <dbReference type="SAM" id="MobiDB-lite"/>
    </source>
</evidence>
<sequence length="237" mass="25922">MPHDQFLRDSSKIAGVDLLIRVLHLQAATPENKENKHHLESKRTVGRPRTSPRNLPSQHESPPRRGAVVDKSDSSSPRTHTRSIPYRRVGARGQWPTRIGIVSGLKVGRLCCFSSRSQGFLTFCSSLRGPYSVVSIVAAPISACRFAATRGVWWSSCLWTPHSTFGRALGREYGVCGPVLLGTASCAGGYFEALGELFLVGPLHLRADHRGGQNYQDLDSRLNLALPFAASCWCGLV</sequence>
<name>A0A8S9SSA3_BRACR</name>
<protein>
    <submittedName>
        <fullName evidence="2">Uncharacterized protein</fullName>
    </submittedName>
</protein>
<evidence type="ECO:0000313" key="3">
    <source>
        <dbReference type="Proteomes" id="UP000712600"/>
    </source>
</evidence>
<dbReference type="EMBL" id="QGKX02000004">
    <property type="protein sequence ID" value="KAF3603817.1"/>
    <property type="molecule type" value="Genomic_DNA"/>
</dbReference>
<gene>
    <name evidence="2" type="ORF">F2Q69_00036913</name>
</gene>
<feature type="region of interest" description="Disordered" evidence="1">
    <location>
        <begin position="30"/>
        <end position="87"/>
    </location>
</feature>
<feature type="compositionally biased region" description="Polar residues" evidence="1">
    <location>
        <begin position="51"/>
        <end position="60"/>
    </location>
</feature>
<proteinExistence type="predicted"/>
<dbReference type="Proteomes" id="UP000712600">
    <property type="component" value="Unassembled WGS sequence"/>
</dbReference>
<feature type="compositionally biased region" description="Basic and acidic residues" evidence="1">
    <location>
        <begin position="31"/>
        <end position="43"/>
    </location>
</feature>
<evidence type="ECO:0000313" key="2">
    <source>
        <dbReference type="EMBL" id="KAF3603817.1"/>
    </source>
</evidence>
<organism evidence="2 3">
    <name type="scientific">Brassica cretica</name>
    <name type="common">Mustard</name>
    <dbReference type="NCBI Taxonomy" id="69181"/>
    <lineage>
        <taxon>Eukaryota</taxon>
        <taxon>Viridiplantae</taxon>
        <taxon>Streptophyta</taxon>
        <taxon>Embryophyta</taxon>
        <taxon>Tracheophyta</taxon>
        <taxon>Spermatophyta</taxon>
        <taxon>Magnoliopsida</taxon>
        <taxon>eudicotyledons</taxon>
        <taxon>Gunneridae</taxon>
        <taxon>Pentapetalae</taxon>
        <taxon>rosids</taxon>
        <taxon>malvids</taxon>
        <taxon>Brassicales</taxon>
        <taxon>Brassicaceae</taxon>
        <taxon>Brassiceae</taxon>
        <taxon>Brassica</taxon>
    </lineage>
</organism>
<reference evidence="2" key="1">
    <citation type="submission" date="2019-12" db="EMBL/GenBank/DDBJ databases">
        <title>Genome sequencing and annotation of Brassica cretica.</title>
        <authorList>
            <person name="Studholme D.J."/>
            <person name="Sarris P."/>
        </authorList>
    </citation>
    <scope>NUCLEOTIDE SEQUENCE</scope>
    <source>
        <strain evidence="2">PFS-109/04</strain>
        <tissue evidence="2">Leaf</tissue>
    </source>
</reference>
<accession>A0A8S9SSA3</accession>
<comment type="caution">
    <text evidence="2">The sequence shown here is derived from an EMBL/GenBank/DDBJ whole genome shotgun (WGS) entry which is preliminary data.</text>
</comment>
<dbReference type="AlphaFoldDB" id="A0A8S9SSA3"/>
<feature type="compositionally biased region" description="Basic and acidic residues" evidence="1">
    <location>
        <begin position="61"/>
        <end position="73"/>
    </location>
</feature>